<proteinExistence type="predicted"/>
<dbReference type="STRING" id="1907941.BKE30_02005"/>
<protein>
    <recommendedName>
        <fullName evidence="3">DUF4154 domain-containing protein</fullName>
    </recommendedName>
</protein>
<dbReference type="EMBL" id="MLCN01000006">
    <property type="protein sequence ID" value="ONG41963.1"/>
    <property type="molecule type" value="Genomic_DNA"/>
</dbReference>
<gene>
    <name evidence="1" type="ORF">BKE30_02005</name>
</gene>
<dbReference type="Proteomes" id="UP000192132">
    <property type="component" value="Unassembled WGS sequence"/>
</dbReference>
<dbReference type="InterPro" id="IPR025293">
    <property type="entry name" value="YfiR/HmsC-like"/>
</dbReference>
<comment type="caution">
    <text evidence="1">The sequence shown here is derived from an EMBL/GenBank/DDBJ whole genome shotgun (WGS) entry which is preliminary data.</text>
</comment>
<evidence type="ECO:0008006" key="3">
    <source>
        <dbReference type="Google" id="ProtNLM"/>
    </source>
</evidence>
<organism evidence="1 2">
    <name type="scientific">Alkanindiges hydrocarboniclasticus</name>
    <dbReference type="NCBI Taxonomy" id="1907941"/>
    <lineage>
        <taxon>Bacteria</taxon>
        <taxon>Pseudomonadati</taxon>
        <taxon>Pseudomonadota</taxon>
        <taxon>Gammaproteobacteria</taxon>
        <taxon>Moraxellales</taxon>
        <taxon>Moraxellaceae</taxon>
        <taxon>Alkanindiges</taxon>
    </lineage>
</organism>
<reference evidence="1 2" key="1">
    <citation type="submission" date="2016-10" db="EMBL/GenBank/DDBJ databases">
        <title>Draft Genome sequence of Alkanindiges sp. strain H1.</title>
        <authorList>
            <person name="Subhash Y."/>
            <person name="Lee S."/>
        </authorList>
    </citation>
    <scope>NUCLEOTIDE SEQUENCE [LARGE SCALE GENOMIC DNA]</scope>
    <source>
        <strain evidence="1 2">H1</strain>
    </source>
</reference>
<accession>A0A1S8CX94</accession>
<evidence type="ECO:0000313" key="1">
    <source>
        <dbReference type="EMBL" id="ONG41963.1"/>
    </source>
</evidence>
<evidence type="ECO:0000313" key="2">
    <source>
        <dbReference type="Proteomes" id="UP000192132"/>
    </source>
</evidence>
<dbReference type="Pfam" id="PF13689">
    <property type="entry name" value="DUF4154"/>
    <property type="match status" value="1"/>
</dbReference>
<dbReference type="AlphaFoldDB" id="A0A1S8CX94"/>
<keyword evidence="2" id="KW-1185">Reference proteome</keyword>
<sequence>MGYFTTVSATTPLHSEAKQALKSEEVARIVLGILSYTKWQPARNPVQLCVVAPTQYSAVLESAVLPEKTLKIVTLRQEYDINRLNTQCDVIYFGEISPQQQQKVSGSKAHPVLTISEANPDCELGSMFCLDTTASPVTFKVNLDSLARSGIHVNPNVLLLGRKKKVAP</sequence>
<name>A0A1S8CX94_9GAMM</name>